<comment type="caution">
    <text evidence="11">The sequence shown here is derived from an EMBL/GenBank/DDBJ whole genome shotgun (WGS) entry which is preliminary data.</text>
</comment>
<dbReference type="PANTHER" id="PTHR43823:SF3">
    <property type="entry name" value="MULTIDRUG EXPORT PROTEIN MEPA"/>
    <property type="match status" value="1"/>
</dbReference>
<dbReference type="Pfam" id="PF01554">
    <property type="entry name" value="MatE"/>
    <property type="match status" value="2"/>
</dbReference>
<dbReference type="GO" id="GO:0015297">
    <property type="term" value="F:antiporter activity"/>
    <property type="evidence" value="ECO:0007669"/>
    <property type="project" value="InterPro"/>
</dbReference>
<evidence type="ECO:0000313" key="11">
    <source>
        <dbReference type="EMBL" id="MPL78898.1"/>
    </source>
</evidence>
<reference evidence="11" key="1">
    <citation type="submission" date="2019-08" db="EMBL/GenBank/DDBJ databases">
        <authorList>
            <person name="Kucharzyk K."/>
            <person name="Murdoch R.W."/>
            <person name="Higgins S."/>
            <person name="Loffler F."/>
        </authorList>
    </citation>
    <scope>NUCLEOTIDE SEQUENCE</scope>
</reference>
<dbReference type="PIRSF" id="PIRSF006603">
    <property type="entry name" value="DinF"/>
    <property type="match status" value="1"/>
</dbReference>
<evidence type="ECO:0000256" key="10">
    <source>
        <dbReference type="SAM" id="Phobius"/>
    </source>
</evidence>
<feature type="transmembrane region" description="Helical" evidence="10">
    <location>
        <begin position="322"/>
        <end position="346"/>
    </location>
</feature>
<feature type="transmembrane region" description="Helical" evidence="10">
    <location>
        <begin position="287"/>
        <end position="310"/>
    </location>
</feature>
<feature type="transmembrane region" description="Helical" evidence="10">
    <location>
        <begin position="55"/>
        <end position="76"/>
    </location>
</feature>
<feature type="transmembrane region" description="Helical" evidence="10">
    <location>
        <begin position="198"/>
        <end position="220"/>
    </location>
</feature>
<dbReference type="GO" id="GO:0042910">
    <property type="term" value="F:xenobiotic transmembrane transporter activity"/>
    <property type="evidence" value="ECO:0007669"/>
    <property type="project" value="InterPro"/>
</dbReference>
<feature type="transmembrane region" description="Helical" evidence="10">
    <location>
        <begin position="403"/>
        <end position="421"/>
    </location>
</feature>
<dbReference type="InterPro" id="IPR002528">
    <property type="entry name" value="MATE_fam"/>
</dbReference>
<evidence type="ECO:0000256" key="3">
    <source>
        <dbReference type="ARBA" id="ARBA00022106"/>
    </source>
</evidence>
<dbReference type="InterPro" id="IPR051327">
    <property type="entry name" value="MATE_MepA_subfamily"/>
</dbReference>
<keyword evidence="9" id="KW-0046">Antibiotic resistance</keyword>
<feature type="transmembrane region" description="Helical" evidence="10">
    <location>
        <begin position="142"/>
        <end position="159"/>
    </location>
</feature>
<accession>A0A644UIQ9</accession>
<feature type="transmembrane region" description="Helical" evidence="10">
    <location>
        <begin position="366"/>
        <end position="391"/>
    </location>
</feature>
<keyword evidence="6 10" id="KW-0812">Transmembrane</keyword>
<comment type="subcellular location">
    <subcellularLocation>
        <location evidence="1">Cell membrane</location>
        <topology evidence="1">Multi-pass membrane protein</topology>
    </subcellularLocation>
</comment>
<dbReference type="GO" id="GO:0046677">
    <property type="term" value="P:response to antibiotic"/>
    <property type="evidence" value="ECO:0007669"/>
    <property type="project" value="UniProtKB-KW"/>
</dbReference>
<keyword evidence="4" id="KW-0813">Transport</keyword>
<keyword evidence="7 10" id="KW-1133">Transmembrane helix</keyword>
<keyword evidence="5" id="KW-1003">Cell membrane</keyword>
<organism evidence="11">
    <name type="scientific">bioreactor metagenome</name>
    <dbReference type="NCBI Taxonomy" id="1076179"/>
    <lineage>
        <taxon>unclassified sequences</taxon>
        <taxon>metagenomes</taxon>
        <taxon>ecological metagenomes</taxon>
    </lineage>
</organism>
<dbReference type="AlphaFoldDB" id="A0A644UIQ9"/>
<dbReference type="PANTHER" id="PTHR43823">
    <property type="entry name" value="SPORULATION PROTEIN YKVU"/>
    <property type="match status" value="1"/>
</dbReference>
<feature type="transmembrane region" description="Helical" evidence="10">
    <location>
        <begin position="171"/>
        <end position="192"/>
    </location>
</feature>
<name>A0A644UIQ9_9ZZZZ</name>
<feature type="transmembrane region" description="Helical" evidence="10">
    <location>
        <begin position="21"/>
        <end position="43"/>
    </location>
</feature>
<dbReference type="EMBL" id="VSSQ01000121">
    <property type="protein sequence ID" value="MPL78898.1"/>
    <property type="molecule type" value="Genomic_DNA"/>
</dbReference>
<evidence type="ECO:0000256" key="5">
    <source>
        <dbReference type="ARBA" id="ARBA00022475"/>
    </source>
</evidence>
<feature type="transmembrane region" description="Helical" evidence="10">
    <location>
        <begin position="256"/>
        <end position="281"/>
    </location>
</feature>
<dbReference type="InterPro" id="IPR048279">
    <property type="entry name" value="MdtK-like"/>
</dbReference>
<evidence type="ECO:0000256" key="8">
    <source>
        <dbReference type="ARBA" id="ARBA00023136"/>
    </source>
</evidence>
<keyword evidence="8 10" id="KW-0472">Membrane</keyword>
<protein>
    <recommendedName>
        <fullName evidence="3">Multidrug export protein MepA</fullName>
    </recommendedName>
</protein>
<dbReference type="CDD" id="cd13143">
    <property type="entry name" value="MATE_MepA_like"/>
    <property type="match status" value="1"/>
</dbReference>
<proteinExistence type="inferred from homology"/>
<sequence>MDENSQQNAKFRKMTESPVEKLVCSMAIPTIISMLITSLYNMADTFFMGRINASATGAVGVVFSLMALVQATGFFFGQGSGNYISRMLGKKDIHAAAKMASVGFFSAFAVGVFFSLLGLIFLEPLAILLGSTPTILPYAEKYMEIILLGVPFMITSLVLNNQLRLQGDAAVAMIGISGGAVLNIVLDPIFIFTFHMGIAGAALATIISQFISFVALIVCCQRSSSMSIKFSNFRPSWHFYREIIGAGFPSFARQGLASATFVVFNNILGFYGDVAIAAMSIVQRVTFLAIAALLGFGQGFQPVCGFNYGAGLFARVKKAYIFCLKLSTVILLFFAILGFVFAPQIIAAFSEGEPEVLNIGIKAFRLQILSLPFMGVVIITNMLLQNIGAFIGASILAIARQGLFFLPLIFLLSNTLGLLGAQITQPISDFCSFLLAIPFAWKVLKQLKEN</sequence>
<evidence type="ECO:0000256" key="4">
    <source>
        <dbReference type="ARBA" id="ARBA00022448"/>
    </source>
</evidence>
<evidence type="ECO:0000256" key="6">
    <source>
        <dbReference type="ARBA" id="ARBA00022692"/>
    </source>
</evidence>
<evidence type="ECO:0000256" key="7">
    <source>
        <dbReference type="ARBA" id="ARBA00022989"/>
    </source>
</evidence>
<gene>
    <name evidence="11" type="primary">mepA_11</name>
    <name evidence="11" type="ORF">SDC9_24769</name>
</gene>
<evidence type="ECO:0000256" key="2">
    <source>
        <dbReference type="ARBA" id="ARBA00008417"/>
    </source>
</evidence>
<feature type="transmembrane region" description="Helical" evidence="10">
    <location>
        <begin position="97"/>
        <end position="122"/>
    </location>
</feature>
<dbReference type="InterPro" id="IPR045070">
    <property type="entry name" value="MATE_MepA-like"/>
</dbReference>
<dbReference type="NCBIfam" id="TIGR00797">
    <property type="entry name" value="matE"/>
    <property type="match status" value="1"/>
</dbReference>
<dbReference type="GO" id="GO:0005886">
    <property type="term" value="C:plasma membrane"/>
    <property type="evidence" value="ECO:0007669"/>
    <property type="project" value="UniProtKB-SubCell"/>
</dbReference>
<comment type="similarity">
    <text evidence="2">Belongs to the multi antimicrobial extrusion (MATE) (TC 2.A.66.1) family. MepA subfamily.</text>
</comment>
<evidence type="ECO:0000256" key="9">
    <source>
        <dbReference type="ARBA" id="ARBA00023251"/>
    </source>
</evidence>
<evidence type="ECO:0000256" key="1">
    <source>
        <dbReference type="ARBA" id="ARBA00004651"/>
    </source>
</evidence>